<name>A0A1B3SM02_9MOLU</name>
<keyword evidence="1" id="KW-0479">Metal-binding</keyword>
<sequence>MQCKITPSVMTCDLLNFEKELYDLQEAGIDWIHFDLMDGKYVKNLGLAPQMVSKIKEKFPKIIIDLHCMVNDIENIQDILKDGDYVTIHFSSKQKSSLEEIYNNLKVNGLKVGLAIDLDDKFDDYEKYLEIVDLVTVMSIRPGFAGSSFEQKAWTTIERLANLKIEKNFLIQIDGGVRENNIYKLAENQVDLIVVGSWLFGEQDYKNRVSNFYMKVNY</sequence>
<dbReference type="STRING" id="216938.SHELI_v1c10180"/>
<proteinExistence type="predicted"/>
<evidence type="ECO:0000256" key="1">
    <source>
        <dbReference type="ARBA" id="ARBA00022723"/>
    </source>
</evidence>
<dbReference type="SUPFAM" id="SSF51366">
    <property type="entry name" value="Ribulose-phoshate binding barrel"/>
    <property type="match status" value="1"/>
</dbReference>
<accession>A0A1B3SM02</accession>
<dbReference type="EMBL" id="CP017015">
    <property type="protein sequence ID" value="AOG60965.1"/>
    <property type="molecule type" value="Genomic_DNA"/>
</dbReference>
<evidence type="ECO:0000256" key="2">
    <source>
        <dbReference type="ARBA" id="ARBA00023235"/>
    </source>
</evidence>
<dbReference type="Gene3D" id="3.20.20.70">
    <property type="entry name" value="Aldolase class I"/>
    <property type="match status" value="1"/>
</dbReference>
<reference evidence="3 4" key="1">
    <citation type="submission" date="2016-08" db="EMBL/GenBank/DDBJ databases">
        <title>Complete genome sequence of Spiroplasma helicoides TABS-2 (DSM 22551).</title>
        <authorList>
            <person name="Shen W.-Y."/>
            <person name="Lo W.-S."/>
            <person name="Lai Y.-C."/>
            <person name="Kuo C.-H."/>
        </authorList>
    </citation>
    <scope>NUCLEOTIDE SEQUENCE [LARGE SCALE GENOMIC DNA]</scope>
    <source>
        <strain evidence="3 4">TABS-2</strain>
    </source>
</reference>
<dbReference type="GO" id="GO:0005975">
    <property type="term" value="P:carbohydrate metabolic process"/>
    <property type="evidence" value="ECO:0007669"/>
    <property type="project" value="InterPro"/>
</dbReference>
<evidence type="ECO:0000313" key="4">
    <source>
        <dbReference type="Proteomes" id="UP000094378"/>
    </source>
</evidence>
<dbReference type="InterPro" id="IPR000056">
    <property type="entry name" value="Ribul_P_3_epim-like"/>
</dbReference>
<dbReference type="KEGG" id="shj:SHELI_v1c10180"/>
<dbReference type="CDD" id="cd00429">
    <property type="entry name" value="RPE"/>
    <property type="match status" value="1"/>
</dbReference>
<dbReference type="Pfam" id="PF00834">
    <property type="entry name" value="Ribul_P_3_epim"/>
    <property type="match status" value="1"/>
</dbReference>
<dbReference type="Proteomes" id="UP000094378">
    <property type="component" value="Chromosome"/>
</dbReference>
<dbReference type="InterPro" id="IPR013785">
    <property type="entry name" value="Aldolase_TIM"/>
</dbReference>
<dbReference type="AlphaFoldDB" id="A0A1B3SM02"/>
<dbReference type="InterPro" id="IPR011060">
    <property type="entry name" value="RibuloseP-bd_barrel"/>
</dbReference>
<dbReference type="NCBIfam" id="NF004076">
    <property type="entry name" value="PRK05581.1-4"/>
    <property type="match status" value="1"/>
</dbReference>
<keyword evidence="4" id="KW-1185">Reference proteome</keyword>
<evidence type="ECO:0000313" key="3">
    <source>
        <dbReference type="EMBL" id="AOG60965.1"/>
    </source>
</evidence>
<dbReference type="OrthoDB" id="1645589at2"/>
<dbReference type="GO" id="GO:0046872">
    <property type="term" value="F:metal ion binding"/>
    <property type="evidence" value="ECO:0007669"/>
    <property type="project" value="UniProtKB-KW"/>
</dbReference>
<dbReference type="RefSeq" id="WP_069117318.1">
    <property type="nucleotide sequence ID" value="NZ_CP017015.1"/>
</dbReference>
<gene>
    <name evidence="3" type="primary">rpe</name>
    <name evidence="3" type="ORF">SHELI_v1c10180</name>
</gene>
<organism evidence="3 4">
    <name type="scientific">Spiroplasma helicoides</name>
    <dbReference type="NCBI Taxonomy" id="216938"/>
    <lineage>
        <taxon>Bacteria</taxon>
        <taxon>Bacillati</taxon>
        <taxon>Mycoplasmatota</taxon>
        <taxon>Mollicutes</taxon>
        <taxon>Entomoplasmatales</taxon>
        <taxon>Spiroplasmataceae</taxon>
        <taxon>Spiroplasma</taxon>
    </lineage>
</organism>
<keyword evidence="2" id="KW-0413">Isomerase</keyword>
<dbReference type="PANTHER" id="PTHR11749">
    <property type="entry name" value="RIBULOSE-5-PHOSPHATE-3-EPIMERASE"/>
    <property type="match status" value="1"/>
</dbReference>
<protein>
    <submittedName>
        <fullName evidence="3">Ribulose-phosphate 3-epimerase</fullName>
    </submittedName>
</protein>
<dbReference type="GO" id="GO:0016857">
    <property type="term" value="F:racemase and epimerase activity, acting on carbohydrates and derivatives"/>
    <property type="evidence" value="ECO:0007669"/>
    <property type="project" value="InterPro"/>
</dbReference>